<dbReference type="Pfam" id="PF00487">
    <property type="entry name" value="FA_desaturase"/>
    <property type="match status" value="1"/>
</dbReference>
<comment type="pathway">
    <text evidence="2">Lipid metabolism.</text>
</comment>
<dbReference type="STRING" id="1391915.U7PGX1"/>
<evidence type="ECO:0000256" key="2">
    <source>
        <dbReference type="ARBA" id="ARBA00005189"/>
    </source>
</evidence>
<organism evidence="10 11">
    <name type="scientific">Sporothrix schenckii (strain ATCC 58251 / de Perez 2211183)</name>
    <name type="common">Rose-picker's disease fungus</name>
    <dbReference type="NCBI Taxonomy" id="1391915"/>
    <lineage>
        <taxon>Eukaryota</taxon>
        <taxon>Fungi</taxon>
        <taxon>Dikarya</taxon>
        <taxon>Ascomycota</taxon>
        <taxon>Pezizomycotina</taxon>
        <taxon>Sordariomycetes</taxon>
        <taxon>Sordariomycetidae</taxon>
        <taxon>Ophiostomatales</taxon>
        <taxon>Ophiostomataceae</taxon>
        <taxon>Sporothrix</taxon>
    </lineage>
</organism>
<evidence type="ECO:0000256" key="5">
    <source>
        <dbReference type="ARBA" id="ARBA00023136"/>
    </source>
</evidence>
<evidence type="ECO:0000313" key="11">
    <source>
        <dbReference type="Proteomes" id="UP000018087"/>
    </source>
</evidence>
<dbReference type="InterPro" id="IPR012171">
    <property type="entry name" value="Fatty_acid_desaturase"/>
</dbReference>
<comment type="similarity">
    <text evidence="3">Belongs to the fatty acid desaturase type 1 family.</text>
</comment>
<feature type="domain" description="Fatty acid desaturase N-terminal" evidence="9">
    <location>
        <begin position="24"/>
        <end position="75"/>
    </location>
</feature>
<dbReference type="EMBL" id="KI440858">
    <property type="protein sequence ID" value="ERS94823.1"/>
    <property type="molecule type" value="Genomic_DNA"/>
</dbReference>
<protein>
    <recommendedName>
        <fullName evidence="12">Fatty acid desaturase domain-containing protein</fullName>
    </recommendedName>
</protein>
<feature type="region of interest" description="Disordered" evidence="6">
    <location>
        <begin position="1"/>
        <end position="25"/>
    </location>
</feature>
<dbReference type="Proteomes" id="UP000018087">
    <property type="component" value="Unassembled WGS sequence"/>
</dbReference>
<feature type="domain" description="Fatty acid desaturase" evidence="8">
    <location>
        <begin position="95"/>
        <end position="371"/>
    </location>
</feature>
<evidence type="ECO:0000313" key="10">
    <source>
        <dbReference type="EMBL" id="ERS94823.1"/>
    </source>
</evidence>
<accession>U7PGX1</accession>
<evidence type="ECO:0000256" key="7">
    <source>
        <dbReference type="SAM" id="Phobius"/>
    </source>
</evidence>
<dbReference type="InterPro" id="IPR021863">
    <property type="entry name" value="FAS_N"/>
</dbReference>
<dbReference type="InterPro" id="IPR005804">
    <property type="entry name" value="FA_desaturase_dom"/>
</dbReference>
<keyword evidence="7" id="KW-0812">Transmembrane</keyword>
<dbReference type="GO" id="GO:0016020">
    <property type="term" value="C:membrane"/>
    <property type="evidence" value="ECO:0007669"/>
    <property type="project" value="UniProtKB-SubCell"/>
</dbReference>
<sequence length="456" mass="51498">MSVVSSSVSSRQPSRRGSPARAPVTNEKAFMATNAPEAFPDIKTIRDAIPAHCFESSTAHSMAYVVRDYAMAFVLGWAGLTYIPNLESTLLRTAAWIAYGYAQGLVLTGIWILGHEAGHGAFSPHGLVNDIVGWLLHSSLMVPYFSWKFSHHRHHRFTGHMEKDMVFVPRTTPTSEMKPGIATLWFDPELVEDTPLVQMLQLIAHQLAGWQMYLLFNLSAGDDSKQRDDAPWYRLSHFEPTSAVFRPSEALFIALSDIGLLLMAGMLYIGSTYVGWSTVVFMYVVPYMWVHHWLIAITYLHHNHPDVHHYDAESWTYVKGALATVDRDFGWVGRHLFHGIIDTHVVHHLFPRIPFYKQEEATAAIRPLLGNLLHRETRSFVGQLWSTWETCKYVVPDPSVPGAMKDGTSKGAHGDFAPIMPNSGKLVLEWLQASNKRYEEACFELATDFLMHGRHV</sequence>
<dbReference type="PANTHER" id="PTHR32100">
    <property type="entry name" value="OMEGA-6 FATTY ACID DESATURASE, CHLOROPLASTIC"/>
    <property type="match status" value="1"/>
</dbReference>
<dbReference type="HOGENOM" id="CLU_033094_0_0_1"/>
<feature type="transmembrane region" description="Helical" evidence="7">
    <location>
        <begin position="64"/>
        <end position="83"/>
    </location>
</feature>
<evidence type="ECO:0000256" key="3">
    <source>
        <dbReference type="ARBA" id="ARBA00009295"/>
    </source>
</evidence>
<feature type="transmembrane region" description="Helical" evidence="7">
    <location>
        <begin position="126"/>
        <end position="147"/>
    </location>
</feature>
<reference evidence="11" key="1">
    <citation type="journal article" date="2014" name="Genome Announc.">
        <title>Genome sequence of the pathogenic fungus Sporothrix schenckii (ATCC 58251).</title>
        <authorList>
            <person name="Cuomo C.A."/>
            <person name="Rodriguez-Del Valle N."/>
            <person name="Perez-Sanchez L."/>
            <person name="Abouelleil A."/>
            <person name="Goldberg J."/>
            <person name="Young S."/>
            <person name="Zeng Q."/>
            <person name="Birren B.W."/>
        </authorList>
    </citation>
    <scope>NUCLEOTIDE SEQUENCE [LARGE SCALE GENOMIC DNA]</scope>
    <source>
        <strain evidence="11">ATCC 58251 / de Perez 2211183</strain>
    </source>
</reference>
<gene>
    <name evidence="10" type="ORF">HMPREF1624_08720</name>
</gene>
<name>U7PGX1_SPOS1</name>
<keyword evidence="7" id="KW-1133">Transmembrane helix</keyword>
<keyword evidence="5 7" id="KW-0472">Membrane</keyword>
<dbReference type="GO" id="GO:0016717">
    <property type="term" value="F:oxidoreductase activity, acting on paired donors, with oxidation of a pair of donors resulting in the reduction of molecular oxygen to two molecules of water"/>
    <property type="evidence" value="ECO:0007669"/>
    <property type="project" value="InterPro"/>
</dbReference>
<dbReference type="Pfam" id="PF11960">
    <property type="entry name" value="DUF3474"/>
    <property type="match status" value="1"/>
</dbReference>
<evidence type="ECO:0000259" key="8">
    <source>
        <dbReference type="Pfam" id="PF00487"/>
    </source>
</evidence>
<proteinExistence type="inferred from homology"/>
<evidence type="ECO:0000256" key="6">
    <source>
        <dbReference type="SAM" id="MobiDB-lite"/>
    </source>
</evidence>
<dbReference type="AlphaFoldDB" id="U7PGX1"/>
<dbReference type="GO" id="GO:0006629">
    <property type="term" value="P:lipid metabolic process"/>
    <property type="evidence" value="ECO:0007669"/>
    <property type="project" value="InterPro"/>
</dbReference>
<feature type="compositionally biased region" description="Low complexity" evidence="6">
    <location>
        <begin position="1"/>
        <end position="24"/>
    </location>
</feature>
<keyword evidence="4" id="KW-0560">Oxidoreductase</keyword>
<feature type="transmembrane region" description="Helical" evidence="7">
    <location>
        <begin position="281"/>
        <end position="300"/>
    </location>
</feature>
<evidence type="ECO:0000256" key="1">
    <source>
        <dbReference type="ARBA" id="ARBA00004370"/>
    </source>
</evidence>
<feature type="transmembrane region" description="Helical" evidence="7">
    <location>
        <begin position="250"/>
        <end position="269"/>
    </location>
</feature>
<evidence type="ECO:0000256" key="4">
    <source>
        <dbReference type="ARBA" id="ARBA00023002"/>
    </source>
</evidence>
<feature type="transmembrane region" description="Helical" evidence="7">
    <location>
        <begin position="95"/>
        <end position="114"/>
    </location>
</feature>
<evidence type="ECO:0008006" key="12">
    <source>
        <dbReference type="Google" id="ProtNLM"/>
    </source>
</evidence>
<evidence type="ECO:0000259" key="9">
    <source>
        <dbReference type="Pfam" id="PF11960"/>
    </source>
</evidence>
<dbReference type="OrthoDB" id="1461976at2759"/>
<dbReference type="CDD" id="cd03507">
    <property type="entry name" value="Delta12-FADS-like"/>
    <property type="match status" value="1"/>
</dbReference>
<comment type="subcellular location">
    <subcellularLocation>
        <location evidence="1">Membrane</location>
    </subcellularLocation>
</comment>
<keyword evidence="11" id="KW-1185">Reference proteome</keyword>
<dbReference type="eggNOG" id="ENOG502QQNB">
    <property type="taxonomic scope" value="Eukaryota"/>
</dbReference>